<keyword evidence="9" id="KW-0067">ATP-binding</keyword>
<dbReference type="FunFam" id="3.30.565.10:FF:000010">
    <property type="entry name" value="Sensor histidine kinase RcsC"/>
    <property type="match status" value="1"/>
</dbReference>
<dbReference type="SMART" id="SM00387">
    <property type="entry name" value="HATPase_c"/>
    <property type="match status" value="1"/>
</dbReference>
<dbReference type="CDD" id="cd17546">
    <property type="entry name" value="REC_hyHK_CKI1_RcsC-like"/>
    <property type="match status" value="1"/>
</dbReference>
<dbReference type="Gene3D" id="1.10.287.130">
    <property type="match status" value="1"/>
</dbReference>
<keyword evidence="10 14" id="KW-1133">Transmembrane helix</keyword>
<gene>
    <name evidence="18" type="ORF">HYN04_10755</name>
</gene>
<dbReference type="SUPFAM" id="SSF52172">
    <property type="entry name" value="CheY-like"/>
    <property type="match status" value="1"/>
</dbReference>
<evidence type="ECO:0000256" key="6">
    <source>
        <dbReference type="ARBA" id="ARBA00022692"/>
    </source>
</evidence>
<evidence type="ECO:0000256" key="8">
    <source>
        <dbReference type="ARBA" id="ARBA00022777"/>
    </source>
</evidence>
<evidence type="ECO:0000313" key="18">
    <source>
        <dbReference type="EMBL" id="AWM78832.1"/>
    </source>
</evidence>
<sequence>MKPPEFRPKTPPTTGFHARISAAALVTALSVLLIASLAFMGQQWAMVHAQNRNLQATLGGMAAISIADAAKAGDKAAVESAVRSLGLAPALVSAEYFDSEGHRVAGFRREALEANSATVVIRTPVTRGGERFGEIVTAGRPAGLSDVAPQLLALAGALLFAGIGAAMVMAKQQADRVVEPVVELSAAMQRVSESGSYEPILLKTRDGLFRGLSASFNHLLHRLSVREAQQQAMMTELQDARDRADDASLMKTQFLANMSHEIRTPLNGVLTMAEIMAMGDLPAEQRKRLDVVRQSGGLLLAILNDVLDLSKIEAGRMTLTDEVFDLEDALSPVRDLFAPAAREKGLEFEMRITPAASGAWRGDPGRLRQILSNLVSNAVKFTHHGSISLHIDQVADQLVMTVRDTGVGIPPEKHAVLFEKFVQVDNSATRRFGGTGLGLAISAELTHMMGGRISFDSTEGLGSTFRFTAPLLRASDSDAERLDDGLFDDEDEAWPPLRVLAAEDNPTNQQVLTAVMASVGCALEVVSDGAAAVAAWKTGRFDLILMDIHMPVMGGVEAARAIRALERNRGLPRTPIIALTADALTHQVAEYLAAGMDEHLSKPIEIKRLVETISRVTSDPDLGQGPRAAQA</sequence>
<evidence type="ECO:0000256" key="3">
    <source>
        <dbReference type="ARBA" id="ARBA00012438"/>
    </source>
</evidence>
<evidence type="ECO:0000256" key="14">
    <source>
        <dbReference type="SAM" id="Phobius"/>
    </source>
</evidence>
<dbReference type="Gene3D" id="3.40.50.2300">
    <property type="match status" value="1"/>
</dbReference>
<dbReference type="GO" id="GO:0005524">
    <property type="term" value="F:ATP binding"/>
    <property type="evidence" value="ECO:0007669"/>
    <property type="project" value="UniProtKB-KW"/>
</dbReference>
<comment type="subcellular location">
    <subcellularLocation>
        <location evidence="2">Membrane</location>
    </subcellularLocation>
</comment>
<dbReference type="SMART" id="SM00388">
    <property type="entry name" value="HisKA"/>
    <property type="match status" value="1"/>
</dbReference>
<dbReference type="PROSITE" id="PS50885">
    <property type="entry name" value="HAMP"/>
    <property type="match status" value="1"/>
</dbReference>
<dbReference type="GO" id="GO:0016020">
    <property type="term" value="C:membrane"/>
    <property type="evidence" value="ECO:0007669"/>
    <property type="project" value="UniProtKB-SubCell"/>
</dbReference>
<feature type="transmembrane region" description="Helical" evidence="14">
    <location>
        <begin position="20"/>
        <end position="40"/>
    </location>
</feature>
<dbReference type="InterPro" id="IPR036097">
    <property type="entry name" value="HisK_dim/P_sf"/>
</dbReference>
<dbReference type="Proteomes" id="UP000247763">
    <property type="component" value="Chromosome"/>
</dbReference>
<keyword evidence="11" id="KW-0902">Two-component regulatory system</keyword>
<dbReference type="CDD" id="cd16922">
    <property type="entry name" value="HATPase_EvgS-ArcB-TorS-like"/>
    <property type="match status" value="1"/>
</dbReference>
<dbReference type="InterPro" id="IPR005467">
    <property type="entry name" value="His_kinase_dom"/>
</dbReference>
<feature type="modified residue" description="4-aspartylphosphate" evidence="13">
    <location>
        <position position="547"/>
    </location>
</feature>
<dbReference type="Pfam" id="PF00072">
    <property type="entry name" value="Response_reg"/>
    <property type="match status" value="1"/>
</dbReference>
<dbReference type="AlphaFoldDB" id="A0A2Z3HUA3"/>
<dbReference type="SMART" id="SM00448">
    <property type="entry name" value="REC"/>
    <property type="match status" value="1"/>
</dbReference>
<comment type="catalytic activity">
    <reaction evidence="1">
        <text>ATP + protein L-histidine = ADP + protein N-phospho-L-histidine.</text>
        <dbReference type="EC" id="2.7.13.3"/>
    </reaction>
</comment>
<evidence type="ECO:0000256" key="12">
    <source>
        <dbReference type="ARBA" id="ARBA00023136"/>
    </source>
</evidence>
<dbReference type="Gene3D" id="3.30.565.10">
    <property type="entry name" value="Histidine kinase-like ATPase, C-terminal domain"/>
    <property type="match status" value="1"/>
</dbReference>
<dbReference type="SUPFAM" id="SSF47384">
    <property type="entry name" value="Homodimeric domain of signal transducing histidine kinase"/>
    <property type="match status" value="1"/>
</dbReference>
<dbReference type="InterPro" id="IPR004358">
    <property type="entry name" value="Sig_transdc_His_kin-like_C"/>
</dbReference>
<dbReference type="EMBL" id="CP029479">
    <property type="protein sequence ID" value="AWM78832.1"/>
    <property type="molecule type" value="Genomic_DNA"/>
</dbReference>
<accession>A0A2Z3HUA3</accession>
<evidence type="ECO:0000313" key="19">
    <source>
        <dbReference type="Proteomes" id="UP000247763"/>
    </source>
</evidence>
<evidence type="ECO:0000256" key="7">
    <source>
        <dbReference type="ARBA" id="ARBA00022741"/>
    </source>
</evidence>
<evidence type="ECO:0000256" key="10">
    <source>
        <dbReference type="ARBA" id="ARBA00022989"/>
    </source>
</evidence>
<evidence type="ECO:0000259" key="16">
    <source>
        <dbReference type="PROSITE" id="PS50110"/>
    </source>
</evidence>
<dbReference type="PANTHER" id="PTHR45339:SF1">
    <property type="entry name" value="HYBRID SIGNAL TRANSDUCTION HISTIDINE KINASE J"/>
    <property type="match status" value="1"/>
</dbReference>
<keyword evidence="8 18" id="KW-0418">Kinase</keyword>
<feature type="domain" description="HAMP" evidence="17">
    <location>
        <begin position="175"/>
        <end position="228"/>
    </location>
</feature>
<evidence type="ECO:0000256" key="9">
    <source>
        <dbReference type="ARBA" id="ARBA00022840"/>
    </source>
</evidence>
<evidence type="ECO:0000256" key="2">
    <source>
        <dbReference type="ARBA" id="ARBA00004370"/>
    </source>
</evidence>
<dbReference type="EC" id="2.7.13.3" evidence="3"/>
<proteinExistence type="predicted"/>
<dbReference type="InterPro" id="IPR001789">
    <property type="entry name" value="Sig_transdc_resp-reg_receiver"/>
</dbReference>
<dbReference type="PRINTS" id="PR00344">
    <property type="entry name" value="BCTRLSENSOR"/>
</dbReference>
<evidence type="ECO:0000256" key="4">
    <source>
        <dbReference type="ARBA" id="ARBA00022553"/>
    </source>
</evidence>
<keyword evidence="4 13" id="KW-0597">Phosphoprotein</keyword>
<feature type="domain" description="Response regulatory" evidence="16">
    <location>
        <begin position="498"/>
        <end position="617"/>
    </location>
</feature>
<keyword evidence="12 14" id="KW-0472">Membrane</keyword>
<dbReference type="CDD" id="cd00082">
    <property type="entry name" value="HisKA"/>
    <property type="match status" value="1"/>
</dbReference>
<evidence type="ECO:0000259" key="15">
    <source>
        <dbReference type="PROSITE" id="PS50109"/>
    </source>
</evidence>
<keyword evidence="19" id="KW-1185">Reference proteome</keyword>
<evidence type="ECO:0000259" key="17">
    <source>
        <dbReference type="PROSITE" id="PS50885"/>
    </source>
</evidence>
<dbReference type="Pfam" id="PF00512">
    <property type="entry name" value="HisKA"/>
    <property type="match status" value="1"/>
</dbReference>
<organism evidence="18 19">
    <name type="scientific">Phenylobacterium parvum</name>
    <dbReference type="NCBI Taxonomy" id="2201350"/>
    <lineage>
        <taxon>Bacteria</taxon>
        <taxon>Pseudomonadati</taxon>
        <taxon>Pseudomonadota</taxon>
        <taxon>Alphaproteobacteria</taxon>
        <taxon>Caulobacterales</taxon>
        <taxon>Caulobacteraceae</taxon>
        <taxon>Phenylobacterium</taxon>
    </lineage>
</organism>
<dbReference type="InterPro" id="IPR036890">
    <property type="entry name" value="HATPase_C_sf"/>
</dbReference>
<dbReference type="InterPro" id="IPR003594">
    <property type="entry name" value="HATPase_dom"/>
</dbReference>
<dbReference type="FunFam" id="1.10.287.130:FF:000004">
    <property type="entry name" value="Ethylene receptor 1"/>
    <property type="match status" value="1"/>
</dbReference>
<dbReference type="KEGG" id="phb:HYN04_10755"/>
<name>A0A2Z3HUA3_9CAUL</name>
<dbReference type="InterPro" id="IPR003661">
    <property type="entry name" value="HisK_dim/P_dom"/>
</dbReference>
<dbReference type="SUPFAM" id="SSF55874">
    <property type="entry name" value="ATPase domain of HSP90 chaperone/DNA topoisomerase II/histidine kinase"/>
    <property type="match status" value="1"/>
</dbReference>
<dbReference type="RefSeq" id="WP_110451398.1">
    <property type="nucleotide sequence ID" value="NZ_CP029479.1"/>
</dbReference>
<reference evidence="19" key="1">
    <citation type="submission" date="2018-05" db="EMBL/GenBank/DDBJ databases">
        <title>Genome sequencing of Phenylobacterium sp. HYN0004.</title>
        <authorList>
            <person name="Yi H."/>
            <person name="Baek C."/>
        </authorList>
    </citation>
    <scope>NUCLEOTIDE SEQUENCE [LARGE SCALE GENOMIC DNA]</scope>
    <source>
        <strain evidence="19">HYN0004</strain>
    </source>
</reference>
<dbReference type="Pfam" id="PF02518">
    <property type="entry name" value="HATPase_c"/>
    <property type="match status" value="1"/>
</dbReference>
<evidence type="ECO:0000256" key="13">
    <source>
        <dbReference type="PROSITE-ProRule" id="PRU00169"/>
    </source>
</evidence>
<evidence type="ECO:0000256" key="1">
    <source>
        <dbReference type="ARBA" id="ARBA00000085"/>
    </source>
</evidence>
<dbReference type="PROSITE" id="PS50109">
    <property type="entry name" value="HIS_KIN"/>
    <property type="match status" value="1"/>
</dbReference>
<dbReference type="InterPro" id="IPR003660">
    <property type="entry name" value="HAMP_dom"/>
</dbReference>
<protein>
    <recommendedName>
        <fullName evidence="3">histidine kinase</fullName>
        <ecNumber evidence="3">2.7.13.3</ecNumber>
    </recommendedName>
</protein>
<keyword evidence="7" id="KW-0547">Nucleotide-binding</keyword>
<evidence type="ECO:0000256" key="5">
    <source>
        <dbReference type="ARBA" id="ARBA00022679"/>
    </source>
</evidence>
<dbReference type="InterPro" id="IPR011006">
    <property type="entry name" value="CheY-like_superfamily"/>
</dbReference>
<dbReference type="OrthoDB" id="9801651at2"/>
<dbReference type="GO" id="GO:0000155">
    <property type="term" value="F:phosphorelay sensor kinase activity"/>
    <property type="evidence" value="ECO:0007669"/>
    <property type="project" value="InterPro"/>
</dbReference>
<feature type="transmembrane region" description="Helical" evidence="14">
    <location>
        <begin position="151"/>
        <end position="170"/>
    </location>
</feature>
<dbReference type="PANTHER" id="PTHR45339">
    <property type="entry name" value="HYBRID SIGNAL TRANSDUCTION HISTIDINE KINASE J"/>
    <property type="match status" value="1"/>
</dbReference>
<dbReference type="PROSITE" id="PS50110">
    <property type="entry name" value="RESPONSE_REGULATORY"/>
    <property type="match status" value="1"/>
</dbReference>
<feature type="domain" description="Histidine kinase" evidence="15">
    <location>
        <begin position="257"/>
        <end position="473"/>
    </location>
</feature>
<keyword evidence="6 14" id="KW-0812">Transmembrane</keyword>
<evidence type="ECO:0000256" key="11">
    <source>
        <dbReference type="ARBA" id="ARBA00023012"/>
    </source>
</evidence>
<keyword evidence="5" id="KW-0808">Transferase</keyword>